<comment type="caution">
    <text evidence="2">The sequence shown here is derived from an EMBL/GenBank/DDBJ whole genome shotgun (WGS) entry which is preliminary data.</text>
</comment>
<protein>
    <submittedName>
        <fullName evidence="2">Histone deacetylase interacting</fullName>
    </submittedName>
</protein>
<name>A0A9W9GNF7_9EURO</name>
<organism evidence="2 3">
    <name type="scientific">Penicillium bovifimosum</name>
    <dbReference type="NCBI Taxonomy" id="126998"/>
    <lineage>
        <taxon>Eukaryota</taxon>
        <taxon>Fungi</taxon>
        <taxon>Dikarya</taxon>
        <taxon>Ascomycota</taxon>
        <taxon>Pezizomycotina</taxon>
        <taxon>Eurotiomycetes</taxon>
        <taxon>Eurotiomycetidae</taxon>
        <taxon>Eurotiales</taxon>
        <taxon>Aspergillaceae</taxon>
        <taxon>Penicillium</taxon>
    </lineage>
</organism>
<evidence type="ECO:0000256" key="1">
    <source>
        <dbReference type="SAM" id="MobiDB-lite"/>
    </source>
</evidence>
<keyword evidence="3" id="KW-1185">Reference proteome</keyword>
<reference evidence="2" key="1">
    <citation type="submission" date="2022-11" db="EMBL/GenBank/DDBJ databases">
        <authorList>
            <person name="Petersen C."/>
        </authorList>
    </citation>
    <scope>NUCLEOTIDE SEQUENCE</scope>
    <source>
        <strain evidence="2">IBT 22155</strain>
    </source>
</reference>
<proteinExistence type="predicted"/>
<dbReference type="Proteomes" id="UP001149079">
    <property type="component" value="Unassembled WGS sequence"/>
</dbReference>
<dbReference type="EMBL" id="JAPQKL010000006">
    <property type="protein sequence ID" value="KAJ5124881.1"/>
    <property type="molecule type" value="Genomic_DNA"/>
</dbReference>
<sequence length="125" mass="13607">MSSFNKNMVVIPITAASDGDVSTWPGSPYTHRDDDSWRQKLAENWVKDAGACQQEKEAAVLREKRHNRFVEKCVNNPAWARGLSKDQVDEANQRFRSWVAGTGAVAGAGSEGASAPAGQDVEMAE</sequence>
<reference evidence="2" key="2">
    <citation type="journal article" date="2023" name="IMA Fungus">
        <title>Comparative genomic study of the Penicillium genus elucidates a diverse pangenome and 15 lateral gene transfer events.</title>
        <authorList>
            <person name="Petersen C."/>
            <person name="Sorensen T."/>
            <person name="Nielsen M.R."/>
            <person name="Sondergaard T.E."/>
            <person name="Sorensen J.L."/>
            <person name="Fitzpatrick D.A."/>
            <person name="Frisvad J.C."/>
            <person name="Nielsen K.L."/>
        </authorList>
    </citation>
    <scope>NUCLEOTIDE SEQUENCE</scope>
    <source>
        <strain evidence="2">IBT 22155</strain>
    </source>
</reference>
<feature type="region of interest" description="Disordered" evidence="1">
    <location>
        <begin position="105"/>
        <end position="125"/>
    </location>
</feature>
<evidence type="ECO:0000313" key="3">
    <source>
        <dbReference type="Proteomes" id="UP001149079"/>
    </source>
</evidence>
<gene>
    <name evidence="2" type="ORF">N7515_008706</name>
</gene>
<accession>A0A9W9GNF7</accession>
<dbReference type="AlphaFoldDB" id="A0A9W9GNF7"/>
<dbReference type="RefSeq" id="XP_056519280.1">
    <property type="nucleotide sequence ID" value="XM_056669450.1"/>
</dbReference>
<dbReference type="GeneID" id="81408620"/>
<evidence type="ECO:0000313" key="2">
    <source>
        <dbReference type="EMBL" id="KAJ5124881.1"/>
    </source>
</evidence>